<dbReference type="Proteomes" id="UP001295423">
    <property type="component" value="Unassembled WGS sequence"/>
</dbReference>
<feature type="compositionally biased region" description="Acidic residues" evidence="1">
    <location>
        <begin position="107"/>
        <end position="120"/>
    </location>
</feature>
<organism evidence="2 3">
    <name type="scientific">Cylindrotheca closterium</name>
    <dbReference type="NCBI Taxonomy" id="2856"/>
    <lineage>
        <taxon>Eukaryota</taxon>
        <taxon>Sar</taxon>
        <taxon>Stramenopiles</taxon>
        <taxon>Ochrophyta</taxon>
        <taxon>Bacillariophyta</taxon>
        <taxon>Bacillariophyceae</taxon>
        <taxon>Bacillariophycidae</taxon>
        <taxon>Bacillariales</taxon>
        <taxon>Bacillariaceae</taxon>
        <taxon>Cylindrotheca</taxon>
    </lineage>
</organism>
<sequence length="150" mass="16818">MTLSTESAVKLLGDVIDIAMADFEFENGPIDFVSESVQQSEAEAEQNCVGKVEVNLDMAVEDILKIARERRIRKQGNRRIGNDVDNDIDSLHCVRSCMRTSFNSDESSSEDEEDFDEEFELPLNDCVEVKSSKDTSMKRTSLTSLLQATL</sequence>
<dbReference type="EMBL" id="CAKOGP040001814">
    <property type="protein sequence ID" value="CAJ1952727.1"/>
    <property type="molecule type" value="Genomic_DNA"/>
</dbReference>
<accession>A0AAD2PUV0</accession>
<dbReference type="AlphaFoldDB" id="A0AAD2PUV0"/>
<evidence type="ECO:0000313" key="2">
    <source>
        <dbReference type="EMBL" id="CAJ1952727.1"/>
    </source>
</evidence>
<evidence type="ECO:0000313" key="3">
    <source>
        <dbReference type="Proteomes" id="UP001295423"/>
    </source>
</evidence>
<evidence type="ECO:0000256" key="1">
    <source>
        <dbReference type="SAM" id="MobiDB-lite"/>
    </source>
</evidence>
<comment type="caution">
    <text evidence="2">The sequence shown here is derived from an EMBL/GenBank/DDBJ whole genome shotgun (WGS) entry which is preliminary data.</text>
</comment>
<name>A0AAD2PUV0_9STRA</name>
<keyword evidence="3" id="KW-1185">Reference proteome</keyword>
<feature type="region of interest" description="Disordered" evidence="1">
    <location>
        <begin position="101"/>
        <end position="120"/>
    </location>
</feature>
<gene>
    <name evidence="2" type="ORF">CYCCA115_LOCUS13686</name>
</gene>
<protein>
    <submittedName>
        <fullName evidence="2">Uncharacterized protein</fullName>
    </submittedName>
</protein>
<proteinExistence type="predicted"/>
<reference evidence="2" key="1">
    <citation type="submission" date="2023-08" db="EMBL/GenBank/DDBJ databases">
        <authorList>
            <person name="Audoor S."/>
            <person name="Bilcke G."/>
        </authorList>
    </citation>
    <scope>NUCLEOTIDE SEQUENCE</scope>
</reference>